<dbReference type="PANTHER" id="PTHR36048:SF1">
    <property type="entry name" value="RIBOSOME MATURATION FACTOR"/>
    <property type="match status" value="1"/>
</dbReference>
<dbReference type="EMBL" id="NKXS01001169">
    <property type="protein sequence ID" value="PIN20139.1"/>
    <property type="molecule type" value="Genomic_DNA"/>
</dbReference>
<gene>
    <name evidence="1" type="ORF">CDL12_07155</name>
</gene>
<evidence type="ECO:0000313" key="2">
    <source>
        <dbReference type="Proteomes" id="UP000231279"/>
    </source>
</evidence>
<name>A0A2G9HRI6_9LAMI</name>
<keyword evidence="2" id="KW-1185">Reference proteome</keyword>
<dbReference type="STRING" id="429701.A0A2G9HRI6"/>
<evidence type="ECO:0000313" key="1">
    <source>
        <dbReference type="EMBL" id="PIN20139.1"/>
    </source>
</evidence>
<dbReference type="Proteomes" id="UP000231279">
    <property type="component" value="Unassembled WGS sequence"/>
</dbReference>
<accession>A0A2G9HRI6</accession>
<dbReference type="AlphaFoldDB" id="A0A2G9HRI6"/>
<organism evidence="1 2">
    <name type="scientific">Handroanthus impetiginosus</name>
    <dbReference type="NCBI Taxonomy" id="429701"/>
    <lineage>
        <taxon>Eukaryota</taxon>
        <taxon>Viridiplantae</taxon>
        <taxon>Streptophyta</taxon>
        <taxon>Embryophyta</taxon>
        <taxon>Tracheophyta</taxon>
        <taxon>Spermatophyta</taxon>
        <taxon>Magnoliopsida</taxon>
        <taxon>eudicotyledons</taxon>
        <taxon>Gunneridae</taxon>
        <taxon>Pentapetalae</taxon>
        <taxon>asterids</taxon>
        <taxon>lamiids</taxon>
        <taxon>Lamiales</taxon>
        <taxon>Bignoniaceae</taxon>
        <taxon>Crescentiina</taxon>
        <taxon>Tabebuia alliance</taxon>
        <taxon>Handroanthus</taxon>
    </lineage>
</organism>
<comment type="caution">
    <text evidence="1">The sequence shown here is derived from an EMBL/GenBank/DDBJ whole genome shotgun (WGS) entry which is preliminary data.</text>
</comment>
<dbReference type="PANTHER" id="PTHR36048">
    <property type="entry name" value="RIBOSOME MATURATION FACTOR"/>
    <property type="match status" value="1"/>
</dbReference>
<sequence>MAAKPMTSEAIALTEKKMDMTLDDIIKMSKTNAAKPKKQRVSNRSQKFFNNVKPDNALKVRRFMDTRSSLRQGALARRRSNFQGNQFPLATEAAKKAAAAPIRSKAFNRSRPFNVNKPR</sequence>
<reference evidence="2" key="1">
    <citation type="journal article" date="2018" name="Gigascience">
        <title>Genome assembly of the Pink Ipe (Handroanthus impetiginosus, Bignoniaceae), a highly valued, ecologically keystone Neotropical timber forest tree.</title>
        <authorList>
            <person name="Silva-Junior O.B."/>
            <person name="Grattapaglia D."/>
            <person name="Novaes E."/>
            <person name="Collevatti R.G."/>
        </authorList>
    </citation>
    <scope>NUCLEOTIDE SEQUENCE [LARGE SCALE GENOMIC DNA]</scope>
    <source>
        <strain evidence="2">cv. UFG-1</strain>
    </source>
</reference>
<protein>
    <submittedName>
        <fullName evidence="1">Uncharacterized protein</fullName>
    </submittedName>
</protein>
<dbReference type="OrthoDB" id="1902342at2759"/>
<proteinExistence type="predicted"/>